<evidence type="ECO:0000259" key="3">
    <source>
        <dbReference type="PROSITE" id="PS51462"/>
    </source>
</evidence>
<keyword evidence="4" id="KW-0418">Kinase</keyword>
<dbReference type="Gene3D" id="1.10.510.10">
    <property type="entry name" value="Transferase(Phosphotransferase) domain 1"/>
    <property type="match status" value="1"/>
</dbReference>
<keyword evidence="1" id="KW-1133">Transmembrane helix</keyword>
<dbReference type="Gene3D" id="3.90.79.10">
    <property type="entry name" value="Nucleoside Triphosphate Pyrophosphohydrolase"/>
    <property type="match status" value="1"/>
</dbReference>
<dbReference type="SUPFAM" id="SSF56112">
    <property type="entry name" value="Protein kinase-like (PK-like)"/>
    <property type="match status" value="1"/>
</dbReference>
<dbReference type="Pfam" id="PF00293">
    <property type="entry name" value="NUDIX"/>
    <property type="match status" value="1"/>
</dbReference>
<gene>
    <name evidence="4" type="ORF">ARMSODRAFT_995073</name>
</gene>
<feature type="transmembrane region" description="Helical" evidence="1">
    <location>
        <begin position="775"/>
        <end position="799"/>
    </location>
</feature>
<dbReference type="PROSITE" id="PS00109">
    <property type="entry name" value="PROTEIN_KINASE_TYR"/>
    <property type="match status" value="1"/>
</dbReference>
<dbReference type="SUPFAM" id="SSF55811">
    <property type="entry name" value="Nudix"/>
    <property type="match status" value="1"/>
</dbReference>
<dbReference type="InterPro" id="IPR000086">
    <property type="entry name" value="NUDIX_hydrolase_dom"/>
</dbReference>
<proteinExistence type="predicted"/>
<dbReference type="InterPro" id="IPR000719">
    <property type="entry name" value="Prot_kinase_dom"/>
</dbReference>
<dbReference type="InterPro" id="IPR008266">
    <property type="entry name" value="Tyr_kinase_AS"/>
</dbReference>
<dbReference type="PROSITE" id="PS51462">
    <property type="entry name" value="NUDIX"/>
    <property type="match status" value="1"/>
</dbReference>
<dbReference type="InterPro" id="IPR015797">
    <property type="entry name" value="NUDIX_hydrolase-like_dom_sf"/>
</dbReference>
<keyword evidence="5" id="KW-1185">Reference proteome</keyword>
<evidence type="ECO:0000259" key="2">
    <source>
        <dbReference type="PROSITE" id="PS50011"/>
    </source>
</evidence>
<feature type="domain" description="Nudix hydrolase" evidence="3">
    <location>
        <begin position="434"/>
        <end position="610"/>
    </location>
</feature>
<dbReference type="GO" id="GO:0004674">
    <property type="term" value="F:protein serine/threonine kinase activity"/>
    <property type="evidence" value="ECO:0007669"/>
    <property type="project" value="TreeGrafter"/>
</dbReference>
<keyword evidence="1" id="KW-0472">Membrane</keyword>
<dbReference type="PROSITE" id="PS50011">
    <property type="entry name" value="PROTEIN_KINASE_DOM"/>
    <property type="match status" value="1"/>
</dbReference>
<reference evidence="5" key="1">
    <citation type="journal article" date="2017" name="Nat. Ecol. Evol.">
        <title>Genome expansion and lineage-specific genetic innovations in the forest pathogenic fungi Armillaria.</title>
        <authorList>
            <person name="Sipos G."/>
            <person name="Prasanna A.N."/>
            <person name="Walter M.C."/>
            <person name="O'Connor E."/>
            <person name="Balint B."/>
            <person name="Krizsan K."/>
            <person name="Kiss B."/>
            <person name="Hess J."/>
            <person name="Varga T."/>
            <person name="Slot J."/>
            <person name="Riley R."/>
            <person name="Boka B."/>
            <person name="Rigling D."/>
            <person name="Barry K."/>
            <person name="Lee J."/>
            <person name="Mihaltcheva S."/>
            <person name="LaButti K."/>
            <person name="Lipzen A."/>
            <person name="Waldron R."/>
            <person name="Moloney N.M."/>
            <person name="Sperisen C."/>
            <person name="Kredics L."/>
            <person name="Vagvoelgyi C."/>
            <person name="Patrignani A."/>
            <person name="Fitzpatrick D."/>
            <person name="Nagy I."/>
            <person name="Doyle S."/>
            <person name="Anderson J.B."/>
            <person name="Grigoriev I.V."/>
            <person name="Gueldener U."/>
            <person name="Muensterkoetter M."/>
            <person name="Nagy L.G."/>
        </authorList>
    </citation>
    <scope>NUCLEOTIDE SEQUENCE [LARGE SCALE GENOMIC DNA]</scope>
    <source>
        <strain evidence="5">28-4</strain>
    </source>
</reference>
<accession>A0A2H3BI99</accession>
<dbReference type="GO" id="GO:0005524">
    <property type="term" value="F:ATP binding"/>
    <property type="evidence" value="ECO:0007669"/>
    <property type="project" value="InterPro"/>
</dbReference>
<evidence type="ECO:0000313" key="4">
    <source>
        <dbReference type="EMBL" id="PBK70549.1"/>
    </source>
</evidence>
<dbReference type="EMBL" id="KZ293426">
    <property type="protein sequence ID" value="PBK70549.1"/>
    <property type="molecule type" value="Genomic_DNA"/>
</dbReference>
<keyword evidence="1" id="KW-0812">Transmembrane</keyword>
<feature type="domain" description="Protein kinase" evidence="2">
    <location>
        <begin position="122"/>
        <end position="387"/>
    </location>
</feature>
<dbReference type="Proteomes" id="UP000218334">
    <property type="component" value="Unassembled WGS sequence"/>
</dbReference>
<dbReference type="InterPro" id="IPR051681">
    <property type="entry name" value="Ser/Thr_Kinases-Pseudokinases"/>
</dbReference>
<sequence>MSIPGVESSTLRESPISSTGPLGRTLNSWAQVNLDDGLVENEARAQIQSQVQSLIRDIPFPWKTVALTPRSVETVVLDVLQQELDDPRHPDRYRTACMKCLRALCKARSIVPSSLFLQDVTREGEHPVAGGGFADIWKGRLRDAQVCLKVLRVFCPEEDQAKVLREFCQEALVWRQLRHPNILPFLGVSKELFAPRYCLISPWMVNGNIMSYLEAHPDHDRLTTLVQVAEGMKYLHNHNPPIVHADIRGANILVKDDLRCCLADFGLSLFAESQTLSNSSKMSKGSTRWLAPEYIVPNAAIDQAYITARDIYAYGCTVVEIFTGKPPFSDINNEAAVIHAVMTGHRPPRPQYLLQDGLWSLVKRCLMTSPSDRPNAEQVSKVLMPNYDVIQEGNIIRYYVMSDKPVSVVPLLSRALHRIRSTPPRIIASPPTQPCRAAVAIVIRIVPAPSYSAPATSTAPPQLSEFFQLDWVNDPNAQPEILFLRRGHPVNGDGTVPPKEAHVAFPGGRTEPDDEGGAYTALRQTWEEIGIDLAERDYICLGQLDDREITTSLGKRLLMILSPFVFLQVSPHSPTPDPAPSTTLHWIPLASLVSAHPLPKWSTVTVDAASRLAPKHSTALRLLVRVLIGSMEFPAIVLGQASTPHPPHILKLWGLSLGMTLDLMSYMNLPTPSSKSIHDPEINVEKGRSSPLSPVMYLPYQSDVPGIRREVVALASVFPRFSYPDVNFWIWLFGKRYREVIRGWEASVRSGNSNDRRINWSGSALSTFYAAIRKALVVVIVARALGIIFGLASVGWWIFTS</sequence>
<name>A0A2H3BI99_9AGAR</name>
<dbReference type="InterPro" id="IPR001245">
    <property type="entry name" value="Ser-Thr/Tyr_kinase_cat_dom"/>
</dbReference>
<keyword evidence="4" id="KW-0808">Transferase</keyword>
<evidence type="ECO:0000256" key="1">
    <source>
        <dbReference type="SAM" id="Phobius"/>
    </source>
</evidence>
<evidence type="ECO:0000313" key="5">
    <source>
        <dbReference type="Proteomes" id="UP000218334"/>
    </source>
</evidence>
<dbReference type="Pfam" id="PF07714">
    <property type="entry name" value="PK_Tyr_Ser-Thr"/>
    <property type="match status" value="1"/>
</dbReference>
<dbReference type="AlphaFoldDB" id="A0A2H3BI99"/>
<dbReference type="PANTHER" id="PTHR44329">
    <property type="entry name" value="SERINE/THREONINE-PROTEIN KINASE TNNI3K-RELATED"/>
    <property type="match status" value="1"/>
</dbReference>
<organism evidence="4 5">
    <name type="scientific">Armillaria solidipes</name>
    <dbReference type="NCBI Taxonomy" id="1076256"/>
    <lineage>
        <taxon>Eukaryota</taxon>
        <taxon>Fungi</taxon>
        <taxon>Dikarya</taxon>
        <taxon>Basidiomycota</taxon>
        <taxon>Agaricomycotina</taxon>
        <taxon>Agaricomycetes</taxon>
        <taxon>Agaricomycetidae</taxon>
        <taxon>Agaricales</taxon>
        <taxon>Marasmiineae</taxon>
        <taxon>Physalacriaceae</taxon>
        <taxon>Armillaria</taxon>
    </lineage>
</organism>
<protein>
    <submittedName>
        <fullName evidence="4">Kinase-like protein</fullName>
    </submittedName>
</protein>
<dbReference type="STRING" id="1076256.A0A2H3BI99"/>
<dbReference type="InterPro" id="IPR011009">
    <property type="entry name" value="Kinase-like_dom_sf"/>
</dbReference>